<dbReference type="InterPro" id="IPR024344">
    <property type="entry name" value="MDMPI_metal-binding"/>
</dbReference>
<gene>
    <name evidence="2" type="ORF">ACFP0N_29165</name>
</gene>
<dbReference type="Proteomes" id="UP001596067">
    <property type="component" value="Unassembled WGS sequence"/>
</dbReference>
<evidence type="ECO:0000259" key="1">
    <source>
        <dbReference type="Pfam" id="PF11716"/>
    </source>
</evidence>
<evidence type="ECO:0000313" key="2">
    <source>
        <dbReference type="EMBL" id="MFC5889046.1"/>
    </source>
</evidence>
<sequence>MACPHPYGFHTEVREQYATAGAEVTRLVHSVTEEQWTAPTPCRDWDVRTLVNHLAAQHLWVCQAVAGYAPEQIGRRFEGDVLGRNPLGVWTLAVDTAVRAINQPGALDLLVHVPYGMRDVGGYTRELTAETVVHSWDLARALGESGYLPPGAARYALAEFRNYRNLAGTGRFDPPLTTPPGADAQELLLAFTGRDPQWSAERLR</sequence>
<dbReference type="EMBL" id="JBHSOD010000050">
    <property type="protein sequence ID" value="MFC5889046.1"/>
    <property type="molecule type" value="Genomic_DNA"/>
</dbReference>
<comment type="caution">
    <text evidence="2">The sequence shown here is derived from an EMBL/GenBank/DDBJ whole genome shotgun (WGS) entry which is preliminary data.</text>
</comment>
<dbReference type="SUPFAM" id="SSF109854">
    <property type="entry name" value="DinB/YfiT-like putative metalloenzymes"/>
    <property type="match status" value="1"/>
</dbReference>
<reference evidence="3" key="1">
    <citation type="journal article" date="2019" name="Int. J. Syst. Evol. Microbiol.">
        <title>The Global Catalogue of Microorganisms (GCM) 10K type strain sequencing project: providing services to taxonomists for standard genome sequencing and annotation.</title>
        <authorList>
            <consortium name="The Broad Institute Genomics Platform"/>
            <consortium name="The Broad Institute Genome Sequencing Center for Infectious Disease"/>
            <person name="Wu L."/>
            <person name="Ma J."/>
        </authorList>
    </citation>
    <scope>NUCLEOTIDE SEQUENCE [LARGE SCALE GENOMIC DNA]</scope>
    <source>
        <strain evidence="3">CGMCC 4.1469</strain>
    </source>
</reference>
<evidence type="ECO:0000313" key="3">
    <source>
        <dbReference type="Proteomes" id="UP001596067"/>
    </source>
</evidence>
<dbReference type="InterPro" id="IPR034660">
    <property type="entry name" value="DinB/YfiT-like"/>
</dbReference>
<name>A0ABW1F4A9_9ACTN</name>
<keyword evidence="3" id="KW-1185">Reference proteome</keyword>
<dbReference type="NCBIfam" id="TIGR03086">
    <property type="entry name" value="TIGR03086 family metal-binding protein"/>
    <property type="match status" value="1"/>
</dbReference>
<dbReference type="NCBIfam" id="TIGR03083">
    <property type="entry name" value="maleylpyruvate isomerase family mycothiol-dependent enzyme"/>
    <property type="match status" value="1"/>
</dbReference>
<dbReference type="Gene3D" id="1.20.120.450">
    <property type="entry name" value="dinb family like domain"/>
    <property type="match status" value="1"/>
</dbReference>
<protein>
    <submittedName>
        <fullName evidence="2">TIGR03086 family metal-binding protein</fullName>
    </submittedName>
</protein>
<organism evidence="2 3">
    <name type="scientific">Kitasatospora aburaviensis</name>
    <dbReference type="NCBI Taxonomy" id="67265"/>
    <lineage>
        <taxon>Bacteria</taxon>
        <taxon>Bacillati</taxon>
        <taxon>Actinomycetota</taxon>
        <taxon>Actinomycetes</taxon>
        <taxon>Kitasatosporales</taxon>
        <taxon>Streptomycetaceae</taxon>
        <taxon>Kitasatospora</taxon>
    </lineage>
</organism>
<proteinExistence type="predicted"/>
<dbReference type="Pfam" id="PF11716">
    <property type="entry name" value="MDMPI_N"/>
    <property type="match status" value="1"/>
</dbReference>
<dbReference type="InterPro" id="IPR017520">
    <property type="entry name" value="CHP03086"/>
</dbReference>
<accession>A0ABW1F4A9</accession>
<dbReference type="RefSeq" id="WP_313766979.1">
    <property type="nucleotide sequence ID" value="NZ_BAAAVH010000020.1"/>
</dbReference>
<dbReference type="InterPro" id="IPR017517">
    <property type="entry name" value="Maleyloyr_isom"/>
</dbReference>
<feature type="domain" description="Mycothiol-dependent maleylpyruvate isomerase metal-binding" evidence="1">
    <location>
        <begin position="18"/>
        <end position="139"/>
    </location>
</feature>